<dbReference type="SMART" id="SM00220">
    <property type="entry name" value="S_TKc"/>
    <property type="match status" value="1"/>
</dbReference>
<dbReference type="PROSITE" id="PS50011">
    <property type="entry name" value="PROTEIN_KINASE_DOM"/>
    <property type="match status" value="1"/>
</dbReference>
<feature type="domain" description="Protein kinase" evidence="8">
    <location>
        <begin position="26"/>
        <end position="290"/>
    </location>
</feature>
<evidence type="ECO:0000256" key="4">
    <source>
        <dbReference type="ARBA" id="ARBA00022840"/>
    </source>
</evidence>
<dbReference type="EMBL" id="JBEXZR010000012">
    <property type="protein sequence ID" value="MEU0708741.1"/>
    <property type="molecule type" value="Genomic_DNA"/>
</dbReference>
<protein>
    <submittedName>
        <fullName evidence="9">Serine/threonine-protein kinase</fullName>
        <ecNumber evidence="9">2.7.11.1</ecNumber>
    </submittedName>
</protein>
<feature type="compositionally biased region" description="Low complexity" evidence="6">
    <location>
        <begin position="357"/>
        <end position="366"/>
    </location>
</feature>
<feature type="region of interest" description="Disordered" evidence="6">
    <location>
        <begin position="452"/>
        <end position="511"/>
    </location>
</feature>
<dbReference type="Proteomes" id="UP001550378">
    <property type="component" value="Unassembled WGS sequence"/>
</dbReference>
<dbReference type="Pfam" id="PF00069">
    <property type="entry name" value="Pkinase"/>
    <property type="match status" value="1"/>
</dbReference>
<reference evidence="9 10" key="1">
    <citation type="submission" date="2024-06" db="EMBL/GenBank/DDBJ databases">
        <title>The Natural Products Discovery Center: Release of the First 8490 Sequenced Strains for Exploring Actinobacteria Biosynthetic Diversity.</title>
        <authorList>
            <person name="Kalkreuter E."/>
            <person name="Kautsar S.A."/>
            <person name="Yang D."/>
            <person name="Bader C.D."/>
            <person name="Teijaro C.N."/>
            <person name="Fluegel L."/>
            <person name="Davis C.M."/>
            <person name="Simpson J.R."/>
            <person name="Lauterbach L."/>
            <person name="Steele A.D."/>
            <person name="Gui C."/>
            <person name="Meng S."/>
            <person name="Li G."/>
            <person name="Viehrig K."/>
            <person name="Ye F."/>
            <person name="Su P."/>
            <person name="Kiefer A.F."/>
            <person name="Nichols A."/>
            <person name="Cepeda A.J."/>
            <person name="Yan W."/>
            <person name="Fan B."/>
            <person name="Jiang Y."/>
            <person name="Adhikari A."/>
            <person name="Zheng C.-J."/>
            <person name="Schuster L."/>
            <person name="Cowan T.M."/>
            <person name="Smanski M.J."/>
            <person name="Chevrette M.G."/>
            <person name="De Carvalho L.P.S."/>
            <person name="Shen B."/>
        </authorList>
    </citation>
    <scope>NUCLEOTIDE SEQUENCE [LARGE SCALE GENOMIC DNA]</scope>
    <source>
        <strain evidence="9 10">NPDC006337</strain>
    </source>
</reference>
<dbReference type="EC" id="2.7.11.1" evidence="9"/>
<keyword evidence="10" id="KW-1185">Reference proteome</keyword>
<dbReference type="InterPro" id="IPR017441">
    <property type="entry name" value="Protein_kinase_ATP_BS"/>
</dbReference>
<organism evidence="9 10">
    <name type="scientific">Streptomyces lavendulocolor</name>
    <dbReference type="NCBI Taxonomy" id="67316"/>
    <lineage>
        <taxon>Bacteria</taxon>
        <taxon>Bacillati</taxon>
        <taxon>Actinomycetota</taxon>
        <taxon>Actinomycetes</taxon>
        <taxon>Kitasatosporales</taxon>
        <taxon>Streptomycetaceae</taxon>
        <taxon>Streptomyces</taxon>
    </lineage>
</organism>
<keyword evidence="4 5" id="KW-0067">ATP-binding</keyword>
<evidence type="ECO:0000256" key="7">
    <source>
        <dbReference type="SAM" id="Phobius"/>
    </source>
</evidence>
<evidence type="ECO:0000259" key="8">
    <source>
        <dbReference type="PROSITE" id="PS50011"/>
    </source>
</evidence>
<feature type="compositionally biased region" description="Low complexity" evidence="6">
    <location>
        <begin position="462"/>
        <end position="474"/>
    </location>
</feature>
<feature type="compositionally biased region" description="Pro residues" evidence="6">
    <location>
        <begin position="312"/>
        <end position="342"/>
    </location>
</feature>
<feature type="binding site" evidence="5">
    <location>
        <position position="54"/>
    </location>
    <ligand>
        <name>ATP</name>
        <dbReference type="ChEBI" id="CHEBI:30616"/>
    </ligand>
</feature>
<dbReference type="Gene3D" id="3.30.200.20">
    <property type="entry name" value="Phosphorylase Kinase, domain 1"/>
    <property type="match status" value="1"/>
</dbReference>
<evidence type="ECO:0000313" key="10">
    <source>
        <dbReference type="Proteomes" id="UP001550378"/>
    </source>
</evidence>
<feature type="compositionally biased region" description="Low complexity" evidence="6">
    <location>
        <begin position="380"/>
        <end position="389"/>
    </location>
</feature>
<comment type="caution">
    <text evidence="9">The sequence shown here is derived from an EMBL/GenBank/DDBJ whole genome shotgun (WGS) entry which is preliminary data.</text>
</comment>
<evidence type="ECO:0000313" key="9">
    <source>
        <dbReference type="EMBL" id="MEU0708741.1"/>
    </source>
</evidence>
<keyword evidence="7" id="KW-0812">Transmembrane</keyword>
<feature type="transmembrane region" description="Helical" evidence="7">
    <location>
        <begin position="423"/>
        <end position="445"/>
    </location>
</feature>
<evidence type="ECO:0000256" key="5">
    <source>
        <dbReference type="PROSITE-ProRule" id="PRU10141"/>
    </source>
</evidence>
<dbReference type="SUPFAM" id="SSF56112">
    <property type="entry name" value="Protein kinase-like (PK-like)"/>
    <property type="match status" value="1"/>
</dbReference>
<evidence type="ECO:0000256" key="6">
    <source>
        <dbReference type="SAM" id="MobiDB-lite"/>
    </source>
</evidence>
<name>A0ABV2W6H7_9ACTN</name>
<proteinExistence type="predicted"/>
<evidence type="ECO:0000256" key="3">
    <source>
        <dbReference type="ARBA" id="ARBA00022777"/>
    </source>
</evidence>
<dbReference type="PROSITE" id="PS00108">
    <property type="entry name" value="PROTEIN_KINASE_ST"/>
    <property type="match status" value="1"/>
</dbReference>
<keyword evidence="7" id="KW-1133">Transmembrane helix</keyword>
<dbReference type="PROSITE" id="PS00107">
    <property type="entry name" value="PROTEIN_KINASE_ATP"/>
    <property type="match status" value="1"/>
</dbReference>
<keyword evidence="1 9" id="KW-0808">Transferase</keyword>
<feature type="compositionally biased region" description="Pro residues" evidence="6">
    <location>
        <begin position="367"/>
        <end position="379"/>
    </location>
</feature>
<dbReference type="InterPro" id="IPR000719">
    <property type="entry name" value="Prot_kinase_dom"/>
</dbReference>
<keyword evidence="3 9" id="KW-0418">Kinase</keyword>
<evidence type="ECO:0000256" key="1">
    <source>
        <dbReference type="ARBA" id="ARBA00022679"/>
    </source>
</evidence>
<dbReference type="InterPro" id="IPR008271">
    <property type="entry name" value="Ser/Thr_kinase_AS"/>
</dbReference>
<dbReference type="InterPro" id="IPR011009">
    <property type="entry name" value="Kinase-like_dom_sf"/>
</dbReference>
<keyword evidence="2 5" id="KW-0547">Nucleotide-binding</keyword>
<keyword evidence="7" id="KW-0472">Membrane</keyword>
<accession>A0ABV2W6H7</accession>
<gene>
    <name evidence="9" type="ORF">ABZ508_15415</name>
</gene>
<dbReference type="CDD" id="cd14014">
    <property type="entry name" value="STKc_PknB_like"/>
    <property type="match status" value="1"/>
</dbReference>
<dbReference type="GO" id="GO:0004674">
    <property type="term" value="F:protein serine/threonine kinase activity"/>
    <property type="evidence" value="ECO:0007669"/>
    <property type="project" value="UniProtKB-EC"/>
</dbReference>
<dbReference type="RefSeq" id="WP_359653842.1">
    <property type="nucleotide sequence ID" value="NZ_JBEXZP010000030.1"/>
</dbReference>
<dbReference type="PANTHER" id="PTHR43289">
    <property type="entry name" value="MITOGEN-ACTIVATED PROTEIN KINASE KINASE KINASE 20-RELATED"/>
    <property type="match status" value="1"/>
</dbReference>
<feature type="compositionally biased region" description="Low complexity" evidence="6">
    <location>
        <begin position="397"/>
        <end position="408"/>
    </location>
</feature>
<dbReference type="Gene3D" id="1.10.510.10">
    <property type="entry name" value="Transferase(Phosphotransferase) domain 1"/>
    <property type="match status" value="1"/>
</dbReference>
<sequence length="632" mass="65050">MSGGPARQGTVFQPLEDDDPRSVAGYRLAARLGAGGMGKVYLSYTPGGRPVAIKVIRPDFAEDAEFRRRFAQEVKSAQRVQGLYTAPVIDSDTDARQPWLATAYVPGPSLADAVQAHGRLPVDTVLLLVAGIAEALQVIHGAGIVHRDLKPANVLLAADGPRVIDFGIARAADATSLTGSGVTIGTPSFMSPEQAAGRTVTAATDIFALGQVAAYAAIGSPAFGEGTSHGVLYRIVHEEPQLDGLPDRLRELVTRCLTKDPAARPSVTDILALCQAANDQTALRRPEEWLPGAVAADITTRAAAPAPVAATTPPPPAQPPAAPAAPATPPPFQGQAPAPHPPTAHAAPSAPPPGFGPAPAHTAATPAPGPAPAPSPAPAPGYGYPQAHATPPPYTGPAPVTAPVATPAPGAPEPPRRKTKRNLLLGLTAALLVAGLTGGGVYVLMSGDDAKDRGATQRQDQASTAPTPRTPATADGADNQPGASDPSAGTPSSEQPPEPVANPEPATYQGIDLTDGYHLTLADDPVKPLADDANVDVAYDWNLEKISVEDGRLILLRTGQKGDLETCRTETRYADRVDLDSLSKGSQLCVLTNGGHVGLVTYQGKSPESDPSHYVTLDVTVWRGAIAPEATS</sequence>
<feature type="region of interest" description="Disordered" evidence="6">
    <location>
        <begin position="304"/>
        <end position="418"/>
    </location>
</feature>
<dbReference type="PANTHER" id="PTHR43289:SF34">
    <property type="entry name" value="SERINE_THREONINE-PROTEIN KINASE YBDM-RELATED"/>
    <property type="match status" value="1"/>
</dbReference>
<evidence type="ECO:0000256" key="2">
    <source>
        <dbReference type="ARBA" id="ARBA00022741"/>
    </source>
</evidence>